<accession>A0A261Y8E0</accession>
<proteinExistence type="predicted"/>
<evidence type="ECO:0000259" key="2">
    <source>
        <dbReference type="PROSITE" id="PS50090"/>
    </source>
</evidence>
<evidence type="ECO:0000256" key="1">
    <source>
        <dbReference type="SAM" id="MobiDB-lite"/>
    </source>
</evidence>
<dbReference type="SMART" id="SM00717">
    <property type="entry name" value="SANT"/>
    <property type="match status" value="1"/>
</dbReference>
<dbReference type="EMBL" id="MVBO01000001">
    <property type="protein sequence ID" value="OZJ06863.1"/>
    <property type="molecule type" value="Genomic_DNA"/>
</dbReference>
<dbReference type="InterPro" id="IPR009057">
    <property type="entry name" value="Homeodomain-like_sf"/>
</dbReference>
<dbReference type="AlphaFoldDB" id="A0A261Y8E0"/>
<dbReference type="PROSITE" id="PS50090">
    <property type="entry name" value="MYB_LIKE"/>
    <property type="match status" value="1"/>
</dbReference>
<comment type="caution">
    <text evidence="3">The sequence shown here is derived from an EMBL/GenBank/DDBJ whole genome shotgun (WGS) entry which is preliminary data.</text>
</comment>
<sequence length="334" mass="37885">MDTETAKKPVKRRRTAVKQQENKVTEPSEYETLRLENIRRNREILESLDIAQAANQLREHIPTKAETIKKEIKAPAKPAVQRHVRAQATLNAIPRRRESHRLRGFAPPPEPTEEELAEQLNELDSGDGKLLDADAHFPPEVREKAIRVEGHFNAWINPELITKYGFASNAAEAWESNGGGKFSFKDPLGTGKKSGKGPSAKAAAQMLFKKNPNAYFYRHTEPGVEQWTGDWTEEEKNLFLQLAKEYGCGDKWGLFASYIPHRVGYQCSNYYRQCILPEGAIFDPNYQASPPSMHSSRTHVFHSIPVPVKPFTLDLGARIDQNEEHVFVITDAYH</sequence>
<dbReference type="InterPro" id="IPR001005">
    <property type="entry name" value="SANT/Myb"/>
</dbReference>
<feature type="domain" description="Myb-like" evidence="2">
    <location>
        <begin position="229"/>
        <end position="275"/>
    </location>
</feature>
<feature type="region of interest" description="Disordered" evidence="1">
    <location>
        <begin position="1"/>
        <end position="28"/>
    </location>
</feature>
<dbReference type="OrthoDB" id="10258692at2759"/>
<dbReference type="Pfam" id="PF00249">
    <property type="entry name" value="Myb_DNA-binding"/>
    <property type="match status" value="1"/>
</dbReference>
<name>A0A261Y8E0_9FUNG</name>
<dbReference type="SUPFAM" id="SSF46689">
    <property type="entry name" value="Homeodomain-like"/>
    <property type="match status" value="1"/>
</dbReference>
<dbReference type="Gene3D" id="1.10.10.60">
    <property type="entry name" value="Homeodomain-like"/>
    <property type="match status" value="1"/>
</dbReference>
<keyword evidence="4" id="KW-1185">Reference proteome</keyword>
<evidence type="ECO:0000313" key="3">
    <source>
        <dbReference type="EMBL" id="OZJ06863.1"/>
    </source>
</evidence>
<organism evidence="3 4">
    <name type="scientific">Bifiguratus adelaidae</name>
    <dbReference type="NCBI Taxonomy" id="1938954"/>
    <lineage>
        <taxon>Eukaryota</taxon>
        <taxon>Fungi</taxon>
        <taxon>Fungi incertae sedis</taxon>
        <taxon>Mucoromycota</taxon>
        <taxon>Mucoromycotina</taxon>
        <taxon>Endogonomycetes</taxon>
        <taxon>Endogonales</taxon>
        <taxon>Endogonales incertae sedis</taxon>
        <taxon>Bifiguratus</taxon>
    </lineage>
</organism>
<protein>
    <recommendedName>
        <fullName evidence="2">Myb-like domain-containing protein</fullName>
    </recommendedName>
</protein>
<evidence type="ECO:0000313" key="4">
    <source>
        <dbReference type="Proteomes" id="UP000242875"/>
    </source>
</evidence>
<gene>
    <name evidence="3" type="ORF">BZG36_00214</name>
</gene>
<dbReference type="CDD" id="cd00167">
    <property type="entry name" value="SANT"/>
    <property type="match status" value="1"/>
</dbReference>
<reference evidence="3 4" key="1">
    <citation type="journal article" date="2017" name="Mycologia">
        <title>Bifiguratus adelaidae, gen. et sp. nov., a new member of Mucoromycotina in endophytic and soil-dwelling habitats.</title>
        <authorList>
            <person name="Torres-Cruz T.J."/>
            <person name="Billingsley Tobias T.L."/>
            <person name="Almatruk M."/>
            <person name="Hesse C."/>
            <person name="Kuske C.R."/>
            <person name="Desiro A."/>
            <person name="Benucci G.M."/>
            <person name="Bonito G."/>
            <person name="Stajich J.E."/>
            <person name="Dunlap C."/>
            <person name="Arnold A.E."/>
            <person name="Porras-Alfaro A."/>
        </authorList>
    </citation>
    <scope>NUCLEOTIDE SEQUENCE [LARGE SCALE GENOMIC DNA]</scope>
    <source>
        <strain evidence="3 4">AZ0501</strain>
    </source>
</reference>
<dbReference type="Proteomes" id="UP000242875">
    <property type="component" value="Unassembled WGS sequence"/>
</dbReference>